<name>A0A7X0JAH2_9SPHN</name>
<dbReference type="PANTHER" id="PTHR43252">
    <property type="entry name" value="TRANSCRIPTIONAL REGULATOR YQJI"/>
    <property type="match status" value="1"/>
</dbReference>
<keyword evidence="3" id="KW-0238">DNA-binding</keyword>
<accession>A0A7X0JAH2</accession>
<protein>
    <submittedName>
        <fullName evidence="3">DNA-binding PadR family transcriptional regulator</fullName>
    </submittedName>
</protein>
<evidence type="ECO:0000313" key="3">
    <source>
        <dbReference type="EMBL" id="MBB6503634.1"/>
    </source>
</evidence>
<dbReference type="Pfam" id="PF03551">
    <property type="entry name" value="PadR"/>
    <property type="match status" value="1"/>
</dbReference>
<feature type="domain" description="Transcription regulator PadR N-terminal" evidence="2">
    <location>
        <begin position="65"/>
        <end position="134"/>
    </location>
</feature>
<dbReference type="RefSeq" id="WP_184504047.1">
    <property type="nucleotide sequence ID" value="NZ_JACHBT010000002.1"/>
</dbReference>
<dbReference type="Gene3D" id="1.10.10.10">
    <property type="entry name" value="Winged helix-like DNA-binding domain superfamily/Winged helix DNA-binding domain"/>
    <property type="match status" value="1"/>
</dbReference>
<proteinExistence type="predicted"/>
<evidence type="ECO:0000259" key="2">
    <source>
        <dbReference type="Pfam" id="PF03551"/>
    </source>
</evidence>
<dbReference type="Proteomes" id="UP000522313">
    <property type="component" value="Unassembled WGS sequence"/>
</dbReference>
<sequence length="207" mass="22584">MFGFSHGGRGHHHHGSRGGGGGFDPERFFHWIERLNDSEHRRGGGGGGGGRSRRMFDGSELRLVLLKLIADTPRHGYELIKAIETLTGGAYAPSPGVVYPTLTLLDEMELIAEQASEGARKRFAVTDAGRAHLDEQAETVATLMARLEALAAQRAQGEGEGAPVRRAMHNLRHAVMDRVKRTDASPELLHEIAALIDEVAQKVERLK</sequence>
<dbReference type="InterPro" id="IPR005149">
    <property type="entry name" value="Tscrpt_reg_PadR_N"/>
</dbReference>
<reference evidence="3 4" key="1">
    <citation type="submission" date="2020-08" db="EMBL/GenBank/DDBJ databases">
        <title>The Agave Microbiome: Exploring the role of microbial communities in plant adaptations to desert environments.</title>
        <authorList>
            <person name="Partida-Martinez L.P."/>
        </authorList>
    </citation>
    <scope>NUCLEOTIDE SEQUENCE [LARGE SCALE GENOMIC DNA]</scope>
    <source>
        <strain evidence="3 4">AS3.13</strain>
    </source>
</reference>
<organism evidence="3 4">
    <name type="scientific">Sphingomonas endophytica</name>
    <dbReference type="NCBI Taxonomy" id="869719"/>
    <lineage>
        <taxon>Bacteria</taxon>
        <taxon>Pseudomonadati</taxon>
        <taxon>Pseudomonadota</taxon>
        <taxon>Alphaproteobacteria</taxon>
        <taxon>Sphingomonadales</taxon>
        <taxon>Sphingomonadaceae</taxon>
        <taxon>Sphingomonas</taxon>
    </lineage>
</organism>
<dbReference type="SUPFAM" id="SSF46785">
    <property type="entry name" value="Winged helix' DNA-binding domain"/>
    <property type="match status" value="1"/>
</dbReference>
<dbReference type="PANTHER" id="PTHR43252:SF7">
    <property type="entry name" value="TRANSCRIPTIONAL REGULATOR YQJI"/>
    <property type="match status" value="1"/>
</dbReference>
<reference evidence="3 4" key="2">
    <citation type="submission" date="2020-08" db="EMBL/GenBank/DDBJ databases">
        <authorList>
            <person name="Partida-Martinez L."/>
            <person name="Huntemann M."/>
            <person name="Clum A."/>
            <person name="Wang J."/>
            <person name="Palaniappan K."/>
            <person name="Ritter S."/>
            <person name="Chen I.-M."/>
            <person name="Stamatis D."/>
            <person name="Reddy T."/>
            <person name="O'Malley R."/>
            <person name="Daum C."/>
            <person name="Shapiro N."/>
            <person name="Ivanova N."/>
            <person name="Kyrpides N."/>
            <person name="Woyke T."/>
        </authorList>
    </citation>
    <scope>NUCLEOTIDE SEQUENCE [LARGE SCALE GENOMIC DNA]</scope>
    <source>
        <strain evidence="3 4">AS3.13</strain>
    </source>
</reference>
<feature type="region of interest" description="Disordered" evidence="1">
    <location>
        <begin position="1"/>
        <end position="22"/>
    </location>
</feature>
<dbReference type="AlphaFoldDB" id="A0A7X0JAH2"/>
<dbReference type="EMBL" id="JACHBT010000002">
    <property type="protein sequence ID" value="MBB6503634.1"/>
    <property type="molecule type" value="Genomic_DNA"/>
</dbReference>
<comment type="caution">
    <text evidence="3">The sequence shown here is derived from an EMBL/GenBank/DDBJ whole genome shotgun (WGS) entry which is preliminary data.</text>
</comment>
<evidence type="ECO:0000256" key="1">
    <source>
        <dbReference type="SAM" id="MobiDB-lite"/>
    </source>
</evidence>
<gene>
    <name evidence="3" type="ORF">F4693_000587</name>
</gene>
<dbReference type="GO" id="GO:0003677">
    <property type="term" value="F:DNA binding"/>
    <property type="evidence" value="ECO:0007669"/>
    <property type="project" value="UniProtKB-KW"/>
</dbReference>
<dbReference type="InterPro" id="IPR036388">
    <property type="entry name" value="WH-like_DNA-bd_sf"/>
</dbReference>
<evidence type="ECO:0000313" key="4">
    <source>
        <dbReference type="Proteomes" id="UP000522313"/>
    </source>
</evidence>
<dbReference type="InterPro" id="IPR036390">
    <property type="entry name" value="WH_DNA-bd_sf"/>
</dbReference>